<accession>A0ACB8BGH9</accession>
<sequence length="608" mass="65935">MTATIQRPLRGSRVSSFYPVKSIPPLSSLESAFQLQEYISLLIRLDVHDVNTIVSLPGKKPKDDTEQDSDRKSDIQVDRACWVYEQLRRLAQDLSHPLITMLQQECTRVSCAEMKAGEWLYLCVAHGNDGAMEQCCAIDYILHTLDSANALLNSPRAFPSRLSIPQTSFRHFSSLARRLGRIFAHAYFHHREAFEQAEAESSLYARFLKLTSEFELVPAEFLVIPESAVHHDGRGRAEEVEPPRLLAAAIRPSQDQDRTNAPPVPAQEPESKTKNPPGLSAPAGTESPRKFGRSRTDTMVFSEGYNVAEELAKGDSDNSPSQDPIILLDSSPTSIDPQSLSQAPWQQPEDLAADDFSESDDVPEEPSGTGSMSPPLEELPLISLEDSADVPVTEEPPVAHPVAEPESEPEPEVAPAPQSESVPEEPAKETAAPEEAVVEVPIPSTAVEETQVLPATEDNAEEVSVPDTNATEVATLPDEAASSEEKLETVEASSEEPSAEEVEVSPQDVEPTEDSNEGLPEVEEAPAVADAPKDTEDPPASEVEPAEPAPDAATAGGQDVPEEILELSAPPPTEPVPPESESDITDEDMHEDDEVAAEKEELAEEKSS</sequence>
<name>A0ACB8BGH9_9AGAM</name>
<protein>
    <submittedName>
        <fullName evidence="1">Mob1/phocein</fullName>
    </submittedName>
</protein>
<organism evidence="1 2">
    <name type="scientific">Leucogyrophana mollusca</name>
    <dbReference type="NCBI Taxonomy" id="85980"/>
    <lineage>
        <taxon>Eukaryota</taxon>
        <taxon>Fungi</taxon>
        <taxon>Dikarya</taxon>
        <taxon>Basidiomycota</taxon>
        <taxon>Agaricomycotina</taxon>
        <taxon>Agaricomycetes</taxon>
        <taxon>Agaricomycetidae</taxon>
        <taxon>Boletales</taxon>
        <taxon>Boletales incertae sedis</taxon>
        <taxon>Leucogyrophana</taxon>
    </lineage>
</organism>
<comment type="caution">
    <text evidence="1">The sequence shown here is derived from an EMBL/GenBank/DDBJ whole genome shotgun (WGS) entry which is preliminary data.</text>
</comment>
<dbReference type="Proteomes" id="UP000790709">
    <property type="component" value="Unassembled WGS sequence"/>
</dbReference>
<evidence type="ECO:0000313" key="1">
    <source>
        <dbReference type="EMBL" id="KAH7924910.1"/>
    </source>
</evidence>
<dbReference type="EMBL" id="MU266413">
    <property type="protein sequence ID" value="KAH7924910.1"/>
    <property type="molecule type" value="Genomic_DNA"/>
</dbReference>
<gene>
    <name evidence="1" type="ORF">BV22DRAFT_1034610</name>
</gene>
<proteinExistence type="predicted"/>
<evidence type="ECO:0000313" key="2">
    <source>
        <dbReference type="Proteomes" id="UP000790709"/>
    </source>
</evidence>
<keyword evidence="2" id="KW-1185">Reference proteome</keyword>
<reference evidence="1" key="1">
    <citation type="journal article" date="2021" name="New Phytol.">
        <title>Evolutionary innovations through gain and loss of genes in the ectomycorrhizal Boletales.</title>
        <authorList>
            <person name="Wu G."/>
            <person name="Miyauchi S."/>
            <person name="Morin E."/>
            <person name="Kuo A."/>
            <person name="Drula E."/>
            <person name="Varga T."/>
            <person name="Kohler A."/>
            <person name="Feng B."/>
            <person name="Cao Y."/>
            <person name="Lipzen A."/>
            <person name="Daum C."/>
            <person name="Hundley H."/>
            <person name="Pangilinan J."/>
            <person name="Johnson J."/>
            <person name="Barry K."/>
            <person name="LaButti K."/>
            <person name="Ng V."/>
            <person name="Ahrendt S."/>
            <person name="Min B."/>
            <person name="Choi I.G."/>
            <person name="Park H."/>
            <person name="Plett J.M."/>
            <person name="Magnuson J."/>
            <person name="Spatafora J.W."/>
            <person name="Nagy L.G."/>
            <person name="Henrissat B."/>
            <person name="Grigoriev I.V."/>
            <person name="Yang Z.L."/>
            <person name="Xu J."/>
            <person name="Martin F.M."/>
        </authorList>
    </citation>
    <scope>NUCLEOTIDE SEQUENCE</scope>
    <source>
        <strain evidence="1">KUC20120723A-06</strain>
    </source>
</reference>